<dbReference type="SUPFAM" id="SSF55781">
    <property type="entry name" value="GAF domain-like"/>
    <property type="match status" value="1"/>
</dbReference>
<dbReference type="KEGG" id="mbd:MEBOL_006910"/>
<dbReference type="Pfam" id="PF13185">
    <property type="entry name" value="GAF_2"/>
    <property type="match status" value="1"/>
</dbReference>
<organism evidence="6 7">
    <name type="scientific">Melittangium boletus DSM 14713</name>
    <dbReference type="NCBI Taxonomy" id="1294270"/>
    <lineage>
        <taxon>Bacteria</taxon>
        <taxon>Pseudomonadati</taxon>
        <taxon>Myxococcota</taxon>
        <taxon>Myxococcia</taxon>
        <taxon>Myxococcales</taxon>
        <taxon>Cystobacterineae</taxon>
        <taxon>Archangiaceae</taxon>
        <taxon>Melittangium</taxon>
    </lineage>
</organism>
<name>A0A250INT9_9BACT</name>
<dbReference type="InterPro" id="IPR035965">
    <property type="entry name" value="PAS-like_dom_sf"/>
</dbReference>
<dbReference type="SUPFAM" id="SSF47384">
    <property type="entry name" value="Homodimeric domain of signal transducing histidine kinase"/>
    <property type="match status" value="1"/>
</dbReference>
<comment type="catalytic activity">
    <reaction evidence="1">
        <text>ATP + protein L-histidine = ADP + protein N-phospho-L-histidine.</text>
        <dbReference type="EC" id="2.7.13.3"/>
    </reaction>
</comment>
<dbReference type="PANTHER" id="PTHR43547:SF2">
    <property type="entry name" value="HYBRID SIGNAL TRANSDUCTION HISTIDINE KINASE C"/>
    <property type="match status" value="1"/>
</dbReference>
<evidence type="ECO:0000256" key="3">
    <source>
        <dbReference type="ARBA" id="ARBA00022553"/>
    </source>
</evidence>
<keyword evidence="7" id="KW-1185">Reference proteome</keyword>
<feature type="coiled-coil region" evidence="4">
    <location>
        <begin position="308"/>
        <end position="337"/>
    </location>
</feature>
<dbReference type="InterPro" id="IPR029016">
    <property type="entry name" value="GAF-like_dom_sf"/>
</dbReference>
<dbReference type="InterPro" id="IPR003661">
    <property type="entry name" value="HisK_dim/P_dom"/>
</dbReference>
<reference evidence="6 7" key="1">
    <citation type="submission" date="2017-06" db="EMBL/GenBank/DDBJ databases">
        <authorList>
            <person name="Kim H.J."/>
            <person name="Triplett B.A."/>
        </authorList>
    </citation>
    <scope>NUCLEOTIDE SEQUENCE [LARGE SCALE GENOMIC DNA]</scope>
    <source>
        <strain evidence="6 7">DSM 14713</strain>
    </source>
</reference>
<accession>A0A250INT9</accession>
<evidence type="ECO:0000259" key="5">
    <source>
        <dbReference type="SMART" id="SM00388"/>
    </source>
</evidence>
<dbReference type="AlphaFoldDB" id="A0A250INT9"/>
<dbReference type="RefSeq" id="WP_245919125.1">
    <property type="nucleotide sequence ID" value="NZ_CP022163.1"/>
</dbReference>
<dbReference type="GO" id="GO:0000155">
    <property type="term" value="F:phosphorelay sensor kinase activity"/>
    <property type="evidence" value="ECO:0007669"/>
    <property type="project" value="InterPro"/>
</dbReference>
<dbReference type="SUPFAM" id="SSF55785">
    <property type="entry name" value="PYP-like sensor domain (PAS domain)"/>
    <property type="match status" value="1"/>
</dbReference>
<dbReference type="InterPro" id="IPR003018">
    <property type="entry name" value="GAF"/>
</dbReference>
<proteinExistence type="predicted"/>
<dbReference type="FunFam" id="1.10.287.130:FF:000045">
    <property type="entry name" value="Two-component system sensor histidine kinase/response regulator"/>
    <property type="match status" value="1"/>
</dbReference>
<protein>
    <recommendedName>
        <fullName evidence="2">histidine kinase</fullName>
        <ecNumber evidence="2">2.7.13.3</ecNumber>
    </recommendedName>
</protein>
<gene>
    <name evidence="6" type="ORF">MEBOL_006910</name>
</gene>
<dbReference type="CDD" id="cd00082">
    <property type="entry name" value="HisKA"/>
    <property type="match status" value="1"/>
</dbReference>
<dbReference type="EC" id="2.7.13.3" evidence="2"/>
<dbReference type="Pfam" id="PF00512">
    <property type="entry name" value="HisKA"/>
    <property type="match status" value="1"/>
</dbReference>
<dbReference type="SMART" id="SM00388">
    <property type="entry name" value="HisKA"/>
    <property type="match status" value="1"/>
</dbReference>
<dbReference type="Gene3D" id="3.30.450.40">
    <property type="match status" value="1"/>
</dbReference>
<dbReference type="InterPro" id="IPR036097">
    <property type="entry name" value="HisK_dim/P_sf"/>
</dbReference>
<dbReference type="PANTHER" id="PTHR43547">
    <property type="entry name" value="TWO-COMPONENT HISTIDINE KINASE"/>
    <property type="match status" value="1"/>
</dbReference>
<evidence type="ECO:0000313" key="6">
    <source>
        <dbReference type="EMBL" id="ATB33415.1"/>
    </source>
</evidence>
<keyword evidence="4" id="KW-0175">Coiled coil</keyword>
<feature type="domain" description="Signal transduction histidine kinase dimerisation/phosphoacceptor" evidence="5">
    <location>
        <begin position="334"/>
        <end position="402"/>
    </location>
</feature>
<sequence length="447" mass="49387">MFLGPSDMHERVRTHDWASSELGPIETWPRSLIALVRTMLASRYPMVLTWGPSFLQFYNDAYSKLIGDKHPAALGLDIRITMAEAWDTLGPMIHQVMTTGVANWTPALLLLLERSGYREESYFSVSHSPAEDDEGRIVGMFAVCSEVTEQVLGERRLRLLRDLASSAAGTRGVEKACRDVIAAIAEHPLDVPFALLYLRDPDSGRLLRQGVIGLDENACPAVVEKEEGERWWPLGRAVGGETILVEDVERRVALTGGPWKDPVRTAVAMPIASSEQSSPLGVLVLGVSPNRALDEGYRSFHELLVGQVSVALRNARAHEEERQRAEALAELDRAKTTFFSNISHEFRTPLTLMLGPTQDLLSGRAGVLSPEVRSELEVLHRNSERMLRLVNSLLDFSRLGAGRLEASYHYCVMTEQEVKEGPVCSPGLGSQVWTPTAKVGRCVLIVS</sequence>
<evidence type="ECO:0000256" key="2">
    <source>
        <dbReference type="ARBA" id="ARBA00012438"/>
    </source>
</evidence>
<evidence type="ECO:0000256" key="1">
    <source>
        <dbReference type="ARBA" id="ARBA00000085"/>
    </source>
</evidence>
<evidence type="ECO:0000313" key="7">
    <source>
        <dbReference type="Proteomes" id="UP000217289"/>
    </source>
</evidence>
<dbReference type="Gene3D" id="3.30.450.20">
    <property type="entry name" value="PAS domain"/>
    <property type="match status" value="1"/>
</dbReference>
<evidence type="ECO:0000256" key="4">
    <source>
        <dbReference type="SAM" id="Coils"/>
    </source>
</evidence>
<keyword evidence="3" id="KW-0597">Phosphoprotein</keyword>
<dbReference type="Proteomes" id="UP000217289">
    <property type="component" value="Chromosome"/>
</dbReference>
<dbReference type="Gene3D" id="1.10.287.130">
    <property type="match status" value="1"/>
</dbReference>
<dbReference type="EMBL" id="CP022163">
    <property type="protein sequence ID" value="ATB33415.1"/>
    <property type="molecule type" value="Genomic_DNA"/>
</dbReference>